<dbReference type="RefSeq" id="WP_127003938.1">
    <property type="nucleotide sequence ID" value="NZ_CP034346.1"/>
</dbReference>
<gene>
    <name evidence="1" type="ORF">EI981_28130</name>
</gene>
<accession>A0A3Q9ICQ4</accession>
<sequence>MNKLILIIIFASFMILGTGCQGVFDTIPKETVMVKQIIRVNETNEAEYEGVLSQDAVKTLSLNAVNEYFDENLTMDEFQFELVVIDQNKFEVLLSEAEYGIVSKARPAVIPELKLNDQTEFSPYSGGLYYTTLTKLTDPDEVYDIVLNARDGDVIKVVRAGTIRNFSSISEEDKEKAIALATKFIQDKGSYPLSDLSLNEGVIRWGSVVELYYMSKDGDKLKYAVNVNLRRNEVVGFSKDVMALLSYYSRL</sequence>
<proteinExistence type="predicted"/>
<reference evidence="2" key="1">
    <citation type="submission" date="2018-12" db="EMBL/GenBank/DDBJ databases">
        <title>Complete genome sequence of Paenibacillus sp. MBLB1234.</title>
        <authorList>
            <person name="Nam Y.-D."/>
            <person name="Kang J."/>
            <person name="Chung W.-H."/>
            <person name="Park Y.S."/>
        </authorList>
    </citation>
    <scope>NUCLEOTIDE SEQUENCE [LARGE SCALE GENOMIC DNA]</scope>
    <source>
        <strain evidence="2">MBLB1234</strain>
    </source>
</reference>
<dbReference type="EMBL" id="CP034346">
    <property type="protein sequence ID" value="AZS17920.1"/>
    <property type="molecule type" value="Genomic_DNA"/>
</dbReference>
<dbReference type="PROSITE" id="PS51257">
    <property type="entry name" value="PROKAR_LIPOPROTEIN"/>
    <property type="match status" value="1"/>
</dbReference>
<name>A0A3Q9ICQ4_9BACL</name>
<evidence type="ECO:0000313" key="2">
    <source>
        <dbReference type="Proteomes" id="UP000270678"/>
    </source>
</evidence>
<dbReference type="KEGG" id="plut:EI981_28130"/>
<keyword evidence="2" id="KW-1185">Reference proteome</keyword>
<dbReference type="AlphaFoldDB" id="A0A3Q9ICQ4"/>
<evidence type="ECO:0000313" key="1">
    <source>
        <dbReference type="EMBL" id="AZS17920.1"/>
    </source>
</evidence>
<protein>
    <submittedName>
        <fullName evidence="1">Uncharacterized protein</fullName>
    </submittedName>
</protein>
<dbReference type="Proteomes" id="UP000270678">
    <property type="component" value="Chromosome"/>
</dbReference>
<organism evidence="1 2">
    <name type="scientific">Paenibacillus lutimineralis</name>
    <dbReference type="NCBI Taxonomy" id="2707005"/>
    <lineage>
        <taxon>Bacteria</taxon>
        <taxon>Bacillati</taxon>
        <taxon>Bacillota</taxon>
        <taxon>Bacilli</taxon>
        <taxon>Bacillales</taxon>
        <taxon>Paenibacillaceae</taxon>
        <taxon>Paenibacillus</taxon>
    </lineage>
</organism>
<dbReference type="OrthoDB" id="2606457at2"/>